<feature type="compositionally biased region" description="Basic and acidic residues" evidence="1">
    <location>
        <begin position="55"/>
        <end position="73"/>
    </location>
</feature>
<gene>
    <name evidence="3" type="ORF">Rsub_08633</name>
</gene>
<feature type="region of interest" description="Disordered" evidence="1">
    <location>
        <begin position="37"/>
        <end position="73"/>
    </location>
</feature>
<evidence type="ECO:0000256" key="1">
    <source>
        <dbReference type="SAM" id="MobiDB-lite"/>
    </source>
</evidence>
<accession>A0A2V0P703</accession>
<keyword evidence="2" id="KW-1133">Transmembrane helix</keyword>
<dbReference type="Proteomes" id="UP000247498">
    <property type="component" value="Unassembled WGS sequence"/>
</dbReference>
<reference evidence="3 4" key="1">
    <citation type="journal article" date="2018" name="Sci. Rep.">
        <title>Raphidocelis subcapitata (=Pseudokirchneriella subcapitata) provides an insight into genome evolution and environmental adaptations in the Sphaeropleales.</title>
        <authorList>
            <person name="Suzuki S."/>
            <person name="Yamaguchi H."/>
            <person name="Nakajima N."/>
            <person name="Kawachi M."/>
        </authorList>
    </citation>
    <scope>NUCLEOTIDE SEQUENCE [LARGE SCALE GENOMIC DNA]</scope>
    <source>
        <strain evidence="3 4">NIES-35</strain>
    </source>
</reference>
<organism evidence="3 4">
    <name type="scientific">Raphidocelis subcapitata</name>
    <dbReference type="NCBI Taxonomy" id="307507"/>
    <lineage>
        <taxon>Eukaryota</taxon>
        <taxon>Viridiplantae</taxon>
        <taxon>Chlorophyta</taxon>
        <taxon>core chlorophytes</taxon>
        <taxon>Chlorophyceae</taxon>
        <taxon>CS clade</taxon>
        <taxon>Sphaeropleales</taxon>
        <taxon>Selenastraceae</taxon>
        <taxon>Raphidocelis</taxon>
    </lineage>
</organism>
<proteinExistence type="predicted"/>
<keyword evidence="2" id="KW-0472">Membrane</keyword>
<dbReference type="AlphaFoldDB" id="A0A2V0P703"/>
<evidence type="ECO:0000313" key="4">
    <source>
        <dbReference type="Proteomes" id="UP000247498"/>
    </source>
</evidence>
<dbReference type="PROSITE" id="PS51257">
    <property type="entry name" value="PROKAR_LIPOPROTEIN"/>
    <property type="match status" value="1"/>
</dbReference>
<dbReference type="InParanoid" id="A0A2V0P703"/>
<evidence type="ECO:0000256" key="2">
    <source>
        <dbReference type="SAM" id="Phobius"/>
    </source>
</evidence>
<keyword evidence="2" id="KW-0812">Transmembrane</keyword>
<comment type="caution">
    <text evidence="3">The sequence shown here is derived from an EMBL/GenBank/DDBJ whole genome shotgun (WGS) entry which is preliminary data.</text>
</comment>
<name>A0A2V0P703_9CHLO</name>
<protein>
    <submittedName>
        <fullName evidence="3">Uncharacterized protein</fullName>
    </submittedName>
</protein>
<dbReference type="EMBL" id="BDRX01000068">
    <property type="protein sequence ID" value="GBF95651.1"/>
    <property type="molecule type" value="Genomic_DNA"/>
</dbReference>
<sequence length="73" mass="7831">MAGDWRSKVAVAVVVTVIGCGLYPSVVVPLQIAYGGRERPERDPSLQPGFTKKSMWKEIESSAQPADKEGGKA</sequence>
<feature type="transmembrane region" description="Helical" evidence="2">
    <location>
        <begin position="12"/>
        <end position="34"/>
    </location>
</feature>
<dbReference type="OrthoDB" id="10446102at2759"/>
<evidence type="ECO:0000313" key="3">
    <source>
        <dbReference type="EMBL" id="GBF95651.1"/>
    </source>
</evidence>
<keyword evidence="4" id="KW-1185">Reference proteome</keyword>